<protein>
    <submittedName>
        <fullName evidence="2">Uncharacterized protein</fullName>
    </submittedName>
</protein>
<keyword evidence="3" id="KW-1185">Reference proteome</keyword>
<evidence type="ECO:0000313" key="3">
    <source>
        <dbReference type="Proteomes" id="UP000823388"/>
    </source>
</evidence>
<gene>
    <name evidence="2" type="ORF">PVAP13_4NG092700</name>
</gene>
<comment type="caution">
    <text evidence="2">The sequence shown here is derived from an EMBL/GenBank/DDBJ whole genome shotgun (WGS) entry which is preliminary data.</text>
</comment>
<name>A0A8T0T934_PANVG</name>
<accession>A0A8T0T934</accession>
<dbReference type="AlphaFoldDB" id="A0A8T0T934"/>
<reference evidence="2" key="1">
    <citation type="submission" date="2020-05" db="EMBL/GenBank/DDBJ databases">
        <title>WGS assembly of Panicum virgatum.</title>
        <authorList>
            <person name="Lovell J.T."/>
            <person name="Jenkins J."/>
            <person name="Shu S."/>
            <person name="Juenger T.E."/>
            <person name="Schmutz J."/>
        </authorList>
    </citation>
    <scope>NUCLEOTIDE SEQUENCE</scope>
    <source>
        <strain evidence="2">AP13</strain>
    </source>
</reference>
<dbReference type="Proteomes" id="UP000823388">
    <property type="component" value="Chromosome 4N"/>
</dbReference>
<dbReference type="EMBL" id="CM029044">
    <property type="protein sequence ID" value="KAG2605694.1"/>
    <property type="molecule type" value="Genomic_DNA"/>
</dbReference>
<evidence type="ECO:0000313" key="2">
    <source>
        <dbReference type="EMBL" id="KAG2605694.1"/>
    </source>
</evidence>
<organism evidence="2 3">
    <name type="scientific">Panicum virgatum</name>
    <name type="common">Blackwell switchgrass</name>
    <dbReference type="NCBI Taxonomy" id="38727"/>
    <lineage>
        <taxon>Eukaryota</taxon>
        <taxon>Viridiplantae</taxon>
        <taxon>Streptophyta</taxon>
        <taxon>Embryophyta</taxon>
        <taxon>Tracheophyta</taxon>
        <taxon>Spermatophyta</taxon>
        <taxon>Magnoliopsida</taxon>
        <taxon>Liliopsida</taxon>
        <taxon>Poales</taxon>
        <taxon>Poaceae</taxon>
        <taxon>PACMAD clade</taxon>
        <taxon>Panicoideae</taxon>
        <taxon>Panicodae</taxon>
        <taxon>Paniceae</taxon>
        <taxon>Panicinae</taxon>
        <taxon>Panicum</taxon>
        <taxon>Panicum sect. Hiantes</taxon>
    </lineage>
</organism>
<feature type="region of interest" description="Disordered" evidence="1">
    <location>
        <begin position="85"/>
        <end position="110"/>
    </location>
</feature>
<evidence type="ECO:0000256" key="1">
    <source>
        <dbReference type="SAM" id="MobiDB-lite"/>
    </source>
</evidence>
<sequence>MEGQAWGAYYSQPVPRRPSVTKILFDLKTRELESPIFVCLYCAMESPSQQSMASHCRQHVRAGMAKGTVEHIKYYPDHTYDFLCSNPQPKPQSPRSAQQAMPQPPNQIHHVPTNRYDSILPYSGSVVMPELAISPWVQLNGHNQQLINIPNMQPPIHVPPFQGSNYSTSGSIMTPKHNEIGYRTTSVPVPRVIDLTLQLGPTPRPVSEDSMHGMTFPF</sequence>
<proteinExistence type="predicted"/>